<feature type="region of interest" description="Disordered" evidence="8">
    <location>
        <begin position="290"/>
        <end position="719"/>
    </location>
</feature>
<dbReference type="RefSeq" id="XP_066928895.1">
    <property type="nucleotide sequence ID" value="XM_067072794.1"/>
</dbReference>
<dbReference type="GO" id="GO:0005524">
    <property type="term" value="F:ATP binding"/>
    <property type="evidence" value="ECO:0007669"/>
    <property type="project" value="UniProtKB-UniRule"/>
</dbReference>
<dbReference type="EnsemblMetazoa" id="CLYHEMT014219.1">
    <property type="protein sequence ID" value="CLYHEMP014219.1"/>
    <property type="gene ID" value="CLYHEMG014219"/>
</dbReference>
<dbReference type="OrthoDB" id="5957849at2759"/>
<evidence type="ECO:0000313" key="11">
    <source>
        <dbReference type="Proteomes" id="UP000594262"/>
    </source>
</evidence>
<accession>A0A7M5WX97</accession>
<evidence type="ECO:0000256" key="4">
    <source>
        <dbReference type="ARBA" id="ARBA00022741"/>
    </source>
</evidence>
<dbReference type="GeneID" id="136816467"/>
<dbReference type="InterPro" id="IPR050108">
    <property type="entry name" value="CDK"/>
</dbReference>
<organism evidence="10 11">
    <name type="scientific">Clytia hemisphaerica</name>
    <dbReference type="NCBI Taxonomy" id="252671"/>
    <lineage>
        <taxon>Eukaryota</taxon>
        <taxon>Metazoa</taxon>
        <taxon>Cnidaria</taxon>
        <taxon>Hydrozoa</taxon>
        <taxon>Hydroidolina</taxon>
        <taxon>Leptothecata</taxon>
        <taxon>Obeliida</taxon>
        <taxon>Clytiidae</taxon>
        <taxon>Clytia</taxon>
    </lineage>
</organism>
<keyword evidence="2" id="KW-0723">Serine/threonine-protein kinase</keyword>
<feature type="compositionally biased region" description="Polar residues" evidence="8">
    <location>
        <begin position="668"/>
        <end position="678"/>
    </location>
</feature>
<reference evidence="10" key="1">
    <citation type="submission" date="2021-01" db="UniProtKB">
        <authorList>
            <consortium name="EnsemblMetazoa"/>
        </authorList>
    </citation>
    <scope>IDENTIFICATION</scope>
</reference>
<feature type="compositionally biased region" description="Basic and acidic residues" evidence="8">
    <location>
        <begin position="384"/>
        <end position="394"/>
    </location>
</feature>
<evidence type="ECO:0000256" key="2">
    <source>
        <dbReference type="ARBA" id="ARBA00022527"/>
    </source>
</evidence>
<comment type="similarity">
    <text evidence="1">Belongs to the protein kinase superfamily. CMGC Ser/Thr protein kinase family. CDC2/CDKX subfamily.</text>
</comment>
<dbReference type="PROSITE" id="PS50011">
    <property type="entry name" value="PROTEIN_KINASE_DOM"/>
    <property type="match status" value="1"/>
</dbReference>
<evidence type="ECO:0000256" key="3">
    <source>
        <dbReference type="ARBA" id="ARBA00022679"/>
    </source>
</evidence>
<dbReference type="PANTHER" id="PTHR24056:SF111">
    <property type="entry name" value="CYCLIN-DEPENDENT KINASE-LIKE 5"/>
    <property type="match status" value="1"/>
</dbReference>
<feature type="domain" description="Protein kinase" evidence="9">
    <location>
        <begin position="4"/>
        <end position="288"/>
    </location>
</feature>
<feature type="compositionally biased region" description="Polar residues" evidence="8">
    <location>
        <begin position="457"/>
        <end position="473"/>
    </location>
</feature>
<feature type="compositionally biased region" description="Polar residues" evidence="8">
    <location>
        <begin position="419"/>
        <end position="437"/>
    </location>
</feature>
<keyword evidence="3" id="KW-0808">Transferase</keyword>
<dbReference type="GO" id="GO:0004674">
    <property type="term" value="F:protein serine/threonine kinase activity"/>
    <property type="evidence" value="ECO:0007669"/>
    <property type="project" value="UniProtKB-KW"/>
</dbReference>
<dbReference type="CDD" id="cd07833">
    <property type="entry name" value="STKc_CDKL"/>
    <property type="match status" value="1"/>
</dbReference>
<feature type="compositionally biased region" description="Polar residues" evidence="8">
    <location>
        <begin position="509"/>
        <end position="535"/>
    </location>
</feature>
<feature type="compositionally biased region" description="Basic and acidic residues" evidence="8">
    <location>
        <begin position="602"/>
        <end position="615"/>
    </location>
</feature>
<evidence type="ECO:0000256" key="1">
    <source>
        <dbReference type="ARBA" id="ARBA00006485"/>
    </source>
</evidence>
<sequence length="778" mass="87989">MNKYEVIGIVGEGAYGVVMKCRHKETNDIVAIKKFKDGEDNEDMKRTTLRELKVLRMLKQENIVQLREAFRKRGKLYLVFEYVEKNMLELLERTPNGVPIPQLKSYIKQLNKAVQWCHQNDVIHRDIKPENLLISNTGLLKLCDFGFARSITDSGTGQYTDYVATRWYRSPELLLGGGYGKAVDIWSIGCILGELSDGQPVFPGESEIDQLYVIQKLIGPLPPAQMHLFNINHRFRGLKFPAITNPLTLKKRYSGILSTDLLDYMEKVLQLEPQKRLNISQCVDHYAFTDGGGGGGGQKKKAPSEPTDVDSGSNIEDESIHEEEWLETKPTKHKTKSLLKDTSHKISSPKVTAKPKAMKHSNKAQQQQQSSSLIQQYSFAFHSTKNEDGDKIDKYSNSTSSPRSSHSSVEDDDYDSRSPVHSQPSKPINSYNSNKVETPSKEKRSQKQPHQKPKQSITSNFASPASSSHQTYYQAKPDLLNNLPTVSNPKAKSSDKIKKSKKTSKRNELTQLKSMRQNDVISTTSQHEISMTSSRYRTDDGIPEVIHKPTLSPKVGREKMTENQILTRYDAVNKKRRKNKKDPSLPKSRQRTQDLYEASDGGQDKYGDQHSEGRRTKMSNFSYYGGGITPSESRTAEKDPLVQRLSIGELRLNPLQKKSSKGQVNVGGRNTNAPTQYHMSGDSGRFGAHQDISPRASKKGSYDSIPPEQIFHAPENLQPVRRYAKSRTESRLEDNNGLLEMKLNGLSPEPLRPIASFKSKSDFDNEYRYKSSFKDHFP</sequence>
<evidence type="ECO:0000256" key="6">
    <source>
        <dbReference type="ARBA" id="ARBA00022840"/>
    </source>
</evidence>
<dbReference type="GO" id="GO:0005634">
    <property type="term" value="C:nucleus"/>
    <property type="evidence" value="ECO:0007669"/>
    <property type="project" value="TreeGrafter"/>
</dbReference>
<dbReference type="Pfam" id="PF00069">
    <property type="entry name" value="Pkinase"/>
    <property type="match status" value="1"/>
</dbReference>
<evidence type="ECO:0000259" key="9">
    <source>
        <dbReference type="PROSITE" id="PS50011"/>
    </source>
</evidence>
<evidence type="ECO:0000256" key="5">
    <source>
        <dbReference type="ARBA" id="ARBA00022777"/>
    </source>
</evidence>
<dbReference type="FunFam" id="1.10.510.10:FF:000624">
    <property type="entry name" value="Mitogen-activated protein kinase"/>
    <property type="match status" value="1"/>
</dbReference>
<dbReference type="AlphaFoldDB" id="A0A7M5WX97"/>
<dbReference type="GO" id="GO:0045773">
    <property type="term" value="P:positive regulation of axon extension"/>
    <property type="evidence" value="ECO:0007669"/>
    <property type="project" value="TreeGrafter"/>
</dbReference>
<dbReference type="SUPFAM" id="SSF56112">
    <property type="entry name" value="Protein kinase-like (PK-like)"/>
    <property type="match status" value="1"/>
</dbReference>
<dbReference type="InterPro" id="IPR017441">
    <property type="entry name" value="Protein_kinase_ATP_BS"/>
</dbReference>
<evidence type="ECO:0000256" key="8">
    <source>
        <dbReference type="SAM" id="MobiDB-lite"/>
    </source>
</evidence>
<evidence type="ECO:0000313" key="10">
    <source>
        <dbReference type="EnsemblMetazoa" id="CLYHEMP014219.1"/>
    </source>
</evidence>
<dbReference type="PROSITE" id="PS00108">
    <property type="entry name" value="PROTEIN_KINASE_ST"/>
    <property type="match status" value="1"/>
</dbReference>
<dbReference type="InterPro" id="IPR011009">
    <property type="entry name" value="Kinase-like_dom_sf"/>
</dbReference>
<proteinExistence type="inferred from homology"/>
<keyword evidence="5" id="KW-0418">Kinase</keyword>
<dbReference type="InterPro" id="IPR008271">
    <property type="entry name" value="Ser/Thr_kinase_AS"/>
</dbReference>
<dbReference type="FunFam" id="3.30.200.20:FF:000171">
    <property type="entry name" value="Putative cyclin-dependent kinase-like 5"/>
    <property type="match status" value="1"/>
</dbReference>
<feature type="binding site" evidence="7">
    <location>
        <position position="34"/>
    </location>
    <ligand>
        <name>ATP</name>
        <dbReference type="ChEBI" id="CHEBI:30616"/>
    </ligand>
</feature>
<dbReference type="PROSITE" id="PS00107">
    <property type="entry name" value="PROTEIN_KINASE_ATP"/>
    <property type="match status" value="1"/>
</dbReference>
<dbReference type="PANTHER" id="PTHR24056">
    <property type="entry name" value="CELL DIVISION PROTEIN KINASE"/>
    <property type="match status" value="1"/>
</dbReference>
<keyword evidence="11" id="KW-1185">Reference proteome</keyword>
<dbReference type="Proteomes" id="UP000594262">
    <property type="component" value="Unplaced"/>
</dbReference>
<name>A0A7M5WX97_9CNID</name>
<dbReference type="GO" id="GO:0032839">
    <property type="term" value="C:dendrite cytoplasm"/>
    <property type="evidence" value="ECO:0007669"/>
    <property type="project" value="TreeGrafter"/>
</dbReference>
<dbReference type="InterPro" id="IPR000719">
    <property type="entry name" value="Prot_kinase_dom"/>
</dbReference>
<feature type="compositionally biased region" description="Low complexity" evidence="8">
    <location>
        <begin position="365"/>
        <end position="378"/>
    </location>
</feature>
<protein>
    <recommendedName>
        <fullName evidence="9">Protein kinase domain-containing protein</fullName>
    </recommendedName>
</protein>
<dbReference type="GO" id="GO:0050773">
    <property type="term" value="P:regulation of dendrite development"/>
    <property type="evidence" value="ECO:0007669"/>
    <property type="project" value="TreeGrafter"/>
</dbReference>
<dbReference type="Gene3D" id="3.30.200.20">
    <property type="entry name" value="Phosphorylase Kinase, domain 1"/>
    <property type="match status" value="1"/>
</dbReference>
<evidence type="ECO:0000256" key="7">
    <source>
        <dbReference type="PROSITE-ProRule" id="PRU10141"/>
    </source>
</evidence>
<keyword evidence="4 7" id="KW-0547">Nucleotide-binding</keyword>
<keyword evidence="6 7" id="KW-0067">ATP-binding</keyword>
<dbReference type="Gene3D" id="1.10.510.10">
    <property type="entry name" value="Transferase(Phosphotransferase) domain 1"/>
    <property type="match status" value="1"/>
</dbReference>
<feature type="compositionally biased region" description="Low complexity" evidence="8">
    <location>
        <begin position="396"/>
        <end position="407"/>
    </location>
</feature>
<dbReference type="SMART" id="SM00220">
    <property type="entry name" value="S_TKc"/>
    <property type="match status" value="1"/>
</dbReference>